<proteinExistence type="predicted"/>
<comment type="caution">
    <text evidence="1">The sequence shown here is derived from an EMBL/GenBank/DDBJ whole genome shotgun (WGS) entry which is preliminary data.</text>
</comment>
<name>A0A4U0Q552_9NEIS</name>
<dbReference type="EMBL" id="SUMF01000003">
    <property type="protein sequence ID" value="TJZ76195.1"/>
    <property type="molecule type" value="Genomic_DNA"/>
</dbReference>
<evidence type="ECO:0000313" key="2">
    <source>
        <dbReference type="Proteomes" id="UP000310016"/>
    </source>
</evidence>
<dbReference type="RefSeq" id="WP_136772245.1">
    <property type="nucleotide sequence ID" value="NZ_CP156074.1"/>
</dbReference>
<protein>
    <submittedName>
        <fullName evidence="1">Uncharacterized protein</fullName>
    </submittedName>
</protein>
<evidence type="ECO:0000313" key="1">
    <source>
        <dbReference type="EMBL" id="TJZ76195.1"/>
    </source>
</evidence>
<accession>A0A4U0Q552</accession>
<organism evidence="1 2">
    <name type="scientific">Chitiniphilus eburneus</name>
    <dbReference type="NCBI Taxonomy" id="2571148"/>
    <lineage>
        <taxon>Bacteria</taxon>
        <taxon>Pseudomonadati</taxon>
        <taxon>Pseudomonadota</taxon>
        <taxon>Betaproteobacteria</taxon>
        <taxon>Neisseriales</taxon>
        <taxon>Chitinibacteraceae</taxon>
        <taxon>Chitiniphilus</taxon>
    </lineage>
</organism>
<keyword evidence="2" id="KW-1185">Reference proteome</keyword>
<dbReference type="AlphaFoldDB" id="A0A4U0Q552"/>
<sequence>MTLHKDEEYVPNWYILSDLALFFLKSCHELSKGNRVAFCDPGHQNLYLLMNPIGDDISIGVGSPIQKDLLFSSSLGLQWEELAHISTVRRNTYKDTVIGFTEKLLCVLVTINPILKNSNLFNRIKKMNAVLILENGVN</sequence>
<dbReference type="Proteomes" id="UP000310016">
    <property type="component" value="Unassembled WGS sequence"/>
</dbReference>
<reference evidence="1 2" key="1">
    <citation type="submission" date="2019-04" db="EMBL/GenBank/DDBJ databases">
        <title>Chitiniphilus eburnea sp. nov., a novel chitinolytic bacterium isolated from aquaculture sludge.</title>
        <authorList>
            <person name="Sheng M."/>
        </authorList>
    </citation>
    <scope>NUCLEOTIDE SEQUENCE [LARGE SCALE GENOMIC DNA]</scope>
    <source>
        <strain evidence="1 2">HX-2-15</strain>
    </source>
</reference>
<gene>
    <name evidence="1" type="ORF">FAZ21_05310</name>
</gene>